<dbReference type="FunFam" id="3.40.50.300:FF:000292">
    <property type="entry name" value="ATP-dependent dethiobiotin synthetase BioD"/>
    <property type="match status" value="1"/>
</dbReference>
<accession>A0A1H3WPN4</accession>
<feature type="binding site" evidence="8">
    <location>
        <begin position="144"/>
        <end position="147"/>
    </location>
    <ligand>
        <name>ATP</name>
        <dbReference type="ChEBI" id="CHEBI:30616"/>
    </ligand>
</feature>
<feature type="binding site" evidence="8">
    <location>
        <position position="144"/>
    </location>
    <ligand>
        <name>Mg(2+)</name>
        <dbReference type="ChEBI" id="CHEBI:18420"/>
    </ligand>
</feature>
<feature type="region of interest" description="Disordered" evidence="9">
    <location>
        <begin position="1"/>
        <end position="28"/>
    </location>
</feature>
<evidence type="ECO:0000256" key="3">
    <source>
        <dbReference type="ARBA" id="ARBA00022723"/>
    </source>
</evidence>
<dbReference type="STRING" id="592050.SAMN05421875_1031"/>
<comment type="cofactor">
    <cofactor evidence="8">
        <name>Mg(2+)</name>
        <dbReference type="ChEBI" id="CHEBI:18420"/>
    </cofactor>
</comment>
<evidence type="ECO:0000256" key="4">
    <source>
        <dbReference type="ARBA" id="ARBA00022741"/>
    </source>
</evidence>
<comment type="subunit">
    <text evidence="8">Homodimer.</text>
</comment>
<feature type="binding site" evidence="8">
    <location>
        <position position="83"/>
    </location>
    <ligand>
        <name>ATP</name>
        <dbReference type="ChEBI" id="CHEBI:30616"/>
    </ligand>
</feature>
<evidence type="ECO:0000256" key="5">
    <source>
        <dbReference type="ARBA" id="ARBA00022756"/>
    </source>
</evidence>
<keyword evidence="3 8" id="KW-0479">Metal-binding</keyword>
<keyword evidence="2 8" id="KW-0436">Ligase</keyword>
<evidence type="ECO:0000313" key="11">
    <source>
        <dbReference type="Proteomes" id="UP000199002"/>
    </source>
</evidence>
<dbReference type="GO" id="GO:0009102">
    <property type="term" value="P:biotin biosynthetic process"/>
    <property type="evidence" value="ECO:0007669"/>
    <property type="project" value="UniProtKB-UniRule"/>
</dbReference>
<keyword evidence="11" id="KW-1185">Reference proteome</keyword>
<dbReference type="CDD" id="cd03109">
    <property type="entry name" value="DTBS"/>
    <property type="match status" value="1"/>
</dbReference>
<dbReference type="AlphaFoldDB" id="A0A1H3WPN4"/>
<dbReference type="RefSeq" id="WP_092697015.1">
    <property type="nucleotide sequence ID" value="NZ_CAXIQL010000028.1"/>
</dbReference>
<organism evidence="10 11">
    <name type="scientific">Acidovorax soli</name>
    <dbReference type="NCBI Taxonomy" id="592050"/>
    <lineage>
        <taxon>Bacteria</taxon>
        <taxon>Pseudomonadati</taxon>
        <taxon>Pseudomonadota</taxon>
        <taxon>Betaproteobacteria</taxon>
        <taxon>Burkholderiales</taxon>
        <taxon>Comamonadaceae</taxon>
        <taxon>Acidovorax</taxon>
    </lineage>
</organism>
<dbReference type="UniPathway" id="UPA00078">
    <property type="reaction ID" value="UER00161"/>
</dbReference>
<feature type="binding site" evidence="8">
    <location>
        <position position="45"/>
    </location>
    <ligand>
        <name>Mg(2+)</name>
        <dbReference type="ChEBI" id="CHEBI:18420"/>
    </ligand>
</feature>
<dbReference type="NCBIfam" id="TIGR00347">
    <property type="entry name" value="bioD"/>
    <property type="match status" value="1"/>
</dbReference>
<evidence type="ECO:0000256" key="9">
    <source>
        <dbReference type="SAM" id="MobiDB-lite"/>
    </source>
</evidence>
<evidence type="ECO:0000256" key="2">
    <source>
        <dbReference type="ARBA" id="ARBA00022598"/>
    </source>
</evidence>
<comment type="pathway">
    <text evidence="8">Cofactor biosynthesis; biotin biosynthesis; biotin from 7,8-diaminononanoate: step 1/2.</text>
</comment>
<proteinExistence type="inferred from homology"/>
<sequence length="257" mass="26631">MTRGFFSAGPPQDAKHPPRGGSDPRSGRAWGAFFITGTDTEIGKTAITAALTHLAAQAGLRAAAIKPLAAGQDCVDGRWVNEDVLRLRAASNMGLRDDEVGPLQLRTPCAPHIAARLEGRTIARDALLAAVRGVAARADMAFVEGVGGFRVPLVPGWDTADLAVDLGLPVVLVVGLRLGCINHALLTAEAVRARGLRLAGWVANTVDAAMPHVADNLAALEEGLVAPFLGHVPRLPDPSAPAIAAHLPQALALLQAP</sequence>
<dbReference type="GO" id="GO:0005829">
    <property type="term" value="C:cytosol"/>
    <property type="evidence" value="ECO:0007669"/>
    <property type="project" value="TreeGrafter"/>
</dbReference>
<dbReference type="Pfam" id="PF13500">
    <property type="entry name" value="AAA_26"/>
    <property type="match status" value="1"/>
</dbReference>
<dbReference type="PIRSF" id="PIRSF006755">
    <property type="entry name" value="DTB_synth"/>
    <property type="match status" value="1"/>
</dbReference>
<evidence type="ECO:0000313" key="10">
    <source>
        <dbReference type="EMBL" id="SDZ89093.1"/>
    </source>
</evidence>
<keyword evidence="1 8" id="KW-0963">Cytoplasm</keyword>
<keyword evidence="6 8" id="KW-0067">ATP-binding</keyword>
<protein>
    <recommendedName>
        <fullName evidence="8">ATP-dependent dethiobiotin synthetase BioD</fullName>
        <ecNumber evidence="8">6.3.3.3</ecNumber>
    </recommendedName>
    <alternativeName>
        <fullName evidence="8">DTB synthetase</fullName>
        <shortName evidence="8">DTBS</shortName>
    </alternativeName>
    <alternativeName>
        <fullName evidence="8">Dethiobiotin synthase</fullName>
    </alternativeName>
</protein>
<dbReference type="SUPFAM" id="SSF52540">
    <property type="entry name" value="P-loop containing nucleoside triphosphate hydrolases"/>
    <property type="match status" value="1"/>
</dbReference>
<evidence type="ECO:0000256" key="6">
    <source>
        <dbReference type="ARBA" id="ARBA00022840"/>
    </source>
</evidence>
<name>A0A1H3WPN4_9BURK</name>
<dbReference type="GO" id="GO:0042803">
    <property type="term" value="F:protein homodimerization activity"/>
    <property type="evidence" value="ECO:0007669"/>
    <property type="project" value="UniProtKB-ARBA"/>
</dbReference>
<feature type="binding site" evidence="8">
    <location>
        <position position="83"/>
    </location>
    <ligand>
        <name>Mg(2+)</name>
        <dbReference type="ChEBI" id="CHEBI:18420"/>
    </ligand>
</feature>
<dbReference type="GeneID" id="34233757"/>
<feature type="active site" evidence="8">
    <location>
        <position position="66"/>
    </location>
</feature>
<dbReference type="GO" id="GO:0000287">
    <property type="term" value="F:magnesium ion binding"/>
    <property type="evidence" value="ECO:0007669"/>
    <property type="project" value="UniProtKB-UniRule"/>
</dbReference>
<reference evidence="11" key="1">
    <citation type="submission" date="2016-10" db="EMBL/GenBank/DDBJ databases">
        <authorList>
            <person name="Varghese N."/>
            <person name="Submissions S."/>
        </authorList>
    </citation>
    <scope>NUCLEOTIDE SEQUENCE [LARGE SCALE GENOMIC DNA]</scope>
    <source>
        <strain evidence="11">DSM 25157</strain>
    </source>
</reference>
<feature type="binding site" evidence="8">
    <location>
        <begin position="204"/>
        <end position="205"/>
    </location>
    <ligand>
        <name>ATP</name>
        <dbReference type="ChEBI" id="CHEBI:30616"/>
    </ligand>
</feature>
<dbReference type="PANTHER" id="PTHR43210:SF5">
    <property type="entry name" value="DETHIOBIOTIN SYNTHETASE"/>
    <property type="match status" value="1"/>
</dbReference>
<dbReference type="EC" id="6.3.3.3" evidence="8"/>
<dbReference type="GO" id="GO:0005524">
    <property type="term" value="F:ATP binding"/>
    <property type="evidence" value="ECO:0007669"/>
    <property type="project" value="UniProtKB-UniRule"/>
</dbReference>
<evidence type="ECO:0000256" key="7">
    <source>
        <dbReference type="ARBA" id="ARBA00022842"/>
    </source>
</evidence>
<evidence type="ECO:0000256" key="8">
    <source>
        <dbReference type="HAMAP-Rule" id="MF_00336"/>
    </source>
</evidence>
<comment type="function">
    <text evidence="8">Catalyzes a mechanistically unusual reaction, the ATP-dependent insertion of CO2 between the N7 and N8 nitrogen atoms of 7,8-diaminopelargonic acid (DAPA, also called 7,8-diammoniononanoate) to form a ureido ring.</text>
</comment>
<dbReference type="Gene3D" id="3.40.50.300">
    <property type="entry name" value="P-loop containing nucleotide triphosphate hydrolases"/>
    <property type="match status" value="1"/>
</dbReference>
<gene>
    <name evidence="8" type="primary">bioD</name>
    <name evidence="10" type="ORF">SAMN05421875_1031</name>
</gene>
<keyword evidence="7 8" id="KW-0460">Magnesium</keyword>
<dbReference type="InterPro" id="IPR027417">
    <property type="entry name" value="P-loop_NTPase"/>
</dbReference>
<evidence type="ECO:0000256" key="1">
    <source>
        <dbReference type="ARBA" id="ARBA00022490"/>
    </source>
</evidence>
<keyword evidence="5 8" id="KW-0093">Biotin biosynthesis</keyword>
<comment type="catalytic activity">
    <reaction evidence="8">
        <text>(7R,8S)-7,8-diammoniononanoate + CO2 + ATP = (4R,5S)-dethiobiotin + ADP + phosphate + 3 H(+)</text>
        <dbReference type="Rhea" id="RHEA:15805"/>
        <dbReference type="ChEBI" id="CHEBI:15378"/>
        <dbReference type="ChEBI" id="CHEBI:16526"/>
        <dbReference type="ChEBI" id="CHEBI:30616"/>
        <dbReference type="ChEBI" id="CHEBI:43474"/>
        <dbReference type="ChEBI" id="CHEBI:149469"/>
        <dbReference type="ChEBI" id="CHEBI:149473"/>
        <dbReference type="ChEBI" id="CHEBI:456216"/>
        <dbReference type="EC" id="6.3.3.3"/>
    </reaction>
</comment>
<feature type="binding site" evidence="8">
    <location>
        <begin position="233"/>
        <end position="235"/>
    </location>
    <ligand>
        <name>ATP</name>
        <dbReference type="ChEBI" id="CHEBI:30616"/>
    </ligand>
</feature>
<dbReference type="Proteomes" id="UP000199002">
    <property type="component" value="Unassembled WGS sequence"/>
</dbReference>
<comment type="caution">
    <text evidence="8">Lacks conserved residue(s) required for the propagation of feature annotation.</text>
</comment>
<dbReference type="GO" id="GO:0004141">
    <property type="term" value="F:dethiobiotin synthase activity"/>
    <property type="evidence" value="ECO:0007669"/>
    <property type="project" value="UniProtKB-UniRule"/>
</dbReference>
<dbReference type="EMBL" id="FNQJ01000003">
    <property type="protein sequence ID" value="SDZ89093.1"/>
    <property type="molecule type" value="Genomic_DNA"/>
</dbReference>
<dbReference type="InterPro" id="IPR004472">
    <property type="entry name" value="DTB_synth_BioD"/>
</dbReference>
<dbReference type="HAMAP" id="MF_00336">
    <property type="entry name" value="BioD"/>
    <property type="match status" value="1"/>
</dbReference>
<dbReference type="PANTHER" id="PTHR43210">
    <property type="entry name" value="DETHIOBIOTIN SYNTHETASE"/>
    <property type="match status" value="1"/>
</dbReference>
<comment type="subcellular location">
    <subcellularLocation>
        <location evidence="8">Cytoplasm</location>
    </subcellularLocation>
</comment>
<comment type="similarity">
    <text evidence="8">Belongs to the dethiobiotin synthetase family.</text>
</comment>
<keyword evidence="4 8" id="KW-0547">Nucleotide-binding</keyword>